<proteinExistence type="predicted"/>
<reference evidence="2" key="2">
    <citation type="submission" date="2020-08" db="EMBL/GenBank/DDBJ databases">
        <title>Plant Genome Project.</title>
        <authorList>
            <person name="Zhang R.-G."/>
        </authorList>
    </citation>
    <scope>NUCLEOTIDE SEQUENCE</scope>
    <source>
        <strain evidence="2">Huo1</strain>
        <tissue evidence="2">Leaf</tissue>
    </source>
</reference>
<keyword evidence="3" id="KW-1185">Reference proteome</keyword>
<dbReference type="Proteomes" id="UP000298416">
    <property type="component" value="Unassembled WGS sequence"/>
</dbReference>
<organism evidence="2">
    <name type="scientific">Salvia splendens</name>
    <name type="common">Scarlet sage</name>
    <dbReference type="NCBI Taxonomy" id="180675"/>
    <lineage>
        <taxon>Eukaryota</taxon>
        <taxon>Viridiplantae</taxon>
        <taxon>Streptophyta</taxon>
        <taxon>Embryophyta</taxon>
        <taxon>Tracheophyta</taxon>
        <taxon>Spermatophyta</taxon>
        <taxon>Magnoliopsida</taxon>
        <taxon>eudicotyledons</taxon>
        <taxon>Gunneridae</taxon>
        <taxon>Pentapetalae</taxon>
        <taxon>asterids</taxon>
        <taxon>lamiids</taxon>
        <taxon>Lamiales</taxon>
        <taxon>Lamiaceae</taxon>
        <taxon>Nepetoideae</taxon>
        <taxon>Mentheae</taxon>
        <taxon>Salviinae</taxon>
        <taxon>Salvia</taxon>
        <taxon>Salvia subgen. Calosphace</taxon>
        <taxon>core Calosphace</taxon>
    </lineage>
</organism>
<gene>
    <name evidence="2" type="ORF">SASPL_107709</name>
</gene>
<protein>
    <submittedName>
        <fullName evidence="2">Uncharacterized protein</fullName>
    </submittedName>
</protein>
<name>A0A8X9A5J5_SALSN</name>
<accession>A0A8X9A5J5</accession>
<comment type="caution">
    <text evidence="2">The sequence shown here is derived from an EMBL/GenBank/DDBJ whole genome shotgun (WGS) entry which is preliminary data.</text>
</comment>
<evidence type="ECO:0000313" key="3">
    <source>
        <dbReference type="Proteomes" id="UP000298416"/>
    </source>
</evidence>
<dbReference type="EMBL" id="PNBA02000003">
    <property type="protein sequence ID" value="KAG6429657.1"/>
    <property type="molecule type" value="Genomic_DNA"/>
</dbReference>
<reference evidence="2" key="1">
    <citation type="submission" date="2018-01" db="EMBL/GenBank/DDBJ databases">
        <authorList>
            <person name="Mao J.F."/>
        </authorList>
    </citation>
    <scope>NUCLEOTIDE SEQUENCE</scope>
    <source>
        <strain evidence="2">Huo1</strain>
        <tissue evidence="2">Leaf</tissue>
    </source>
</reference>
<evidence type="ECO:0000313" key="2">
    <source>
        <dbReference type="EMBL" id="KAG6429657.1"/>
    </source>
</evidence>
<dbReference type="AlphaFoldDB" id="A0A8X9A5J5"/>
<sequence>MLLVWQWFPAFKELEKAPGDEARGTITERKHEEQCCWRRGLCKMQQIKGFFLLKAVIEVMLPIQIVFYTSVCLNHLGSSTVLGTSILQRISMASEEEAPKDESAADNEVDNEDESAAEHDGAEHISSVEPSASWNKKRDDLARDIWSERNNV</sequence>
<feature type="compositionally biased region" description="Acidic residues" evidence="1">
    <location>
        <begin position="94"/>
        <end position="115"/>
    </location>
</feature>
<evidence type="ECO:0000256" key="1">
    <source>
        <dbReference type="SAM" id="MobiDB-lite"/>
    </source>
</evidence>
<feature type="region of interest" description="Disordered" evidence="1">
    <location>
        <begin position="93"/>
        <end position="135"/>
    </location>
</feature>